<dbReference type="OrthoDB" id="9802846at2"/>
<dbReference type="EMBL" id="PJNB01000001">
    <property type="protein sequence ID" value="PKW16327.1"/>
    <property type="molecule type" value="Genomic_DNA"/>
</dbReference>
<protein>
    <recommendedName>
        <fullName evidence="1">IraD/Gp25-like domain-containing protein</fullName>
    </recommendedName>
</protein>
<feature type="domain" description="IraD/Gp25-like" evidence="1">
    <location>
        <begin position="26"/>
        <end position="116"/>
    </location>
</feature>
<organism evidence="2 3">
    <name type="scientific">Saccharopolyspora spinosa</name>
    <dbReference type="NCBI Taxonomy" id="60894"/>
    <lineage>
        <taxon>Bacteria</taxon>
        <taxon>Bacillati</taxon>
        <taxon>Actinomycetota</taxon>
        <taxon>Actinomycetes</taxon>
        <taxon>Pseudonocardiales</taxon>
        <taxon>Pseudonocardiaceae</taxon>
        <taxon>Saccharopolyspora</taxon>
    </lineage>
</organism>
<sequence length="139" mass="15544">MDIDMLGKGMAFPIRWDVAGRPRLVEGSEKIQQGILMIMATALGERVMRPDFGCGIHDLVFQPNTATLHGVVIEQVREALIRWEPRIDLLDVRAEVPPDTPHCLLIRVDYRIRANNATQNVVYPFVLDEGDAAVAGGRR</sequence>
<dbReference type="InterPro" id="IPR007048">
    <property type="entry name" value="IraD/Gp25-like"/>
</dbReference>
<dbReference type="STRING" id="994479.GCA_000194155_07098"/>
<keyword evidence="3" id="KW-1185">Reference proteome</keyword>
<reference evidence="2" key="1">
    <citation type="submission" date="2017-12" db="EMBL/GenBank/DDBJ databases">
        <title>Sequencing the genomes of 1000 Actinobacteria strains.</title>
        <authorList>
            <person name="Klenk H.-P."/>
        </authorList>
    </citation>
    <scope>NUCLEOTIDE SEQUENCE [LARGE SCALE GENOMIC DNA]</scope>
    <source>
        <strain evidence="2">DSM 44228</strain>
    </source>
</reference>
<name>A0A2N3Y083_SACSN</name>
<dbReference type="RefSeq" id="WP_010314547.1">
    <property type="nucleotide sequence ID" value="NZ_CP061007.1"/>
</dbReference>
<dbReference type="Proteomes" id="UP000233786">
    <property type="component" value="Unassembled WGS sequence"/>
</dbReference>
<accession>A0A2N3Y083</accession>
<dbReference type="Gene3D" id="3.10.450.40">
    <property type="match status" value="1"/>
</dbReference>
<dbReference type="Pfam" id="PF04965">
    <property type="entry name" value="GPW_gp25"/>
    <property type="match status" value="1"/>
</dbReference>
<evidence type="ECO:0000313" key="2">
    <source>
        <dbReference type="EMBL" id="PKW16327.1"/>
    </source>
</evidence>
<dbReference type="SUPFAM" id="SSF160719">
    <property type="entry name" value="gpW/gp25-like"/>
    <property type="match status" value="1"/>
</dbReference>
<comment type="caution">
    <text evidence="2">The sequence shown here is derived from an EMBL/GenBank/DDBJ whole genome shotgun (WGS) entry which is preliminary data.</text>
</comment>
<dbReference type="AlphaFoldDB" id="A0A2N3Y083"/>
<evidence type="ECO:0000259" key="1">
    <source>
        <dbReference type="Pfam" id="PF04965"/>
    </source>
</evidence>
<gene>
    <name evidence="2" type="ORF">A8926_4148</name>
</gene>
<evidence type="ECO:0000313" key="3">
    <source>
        <dbReference type="Proteomes" id="UP000233786"/>
    </source>
</evidence>
<proteinExistence type="predicted"/>